<proteinExistence type="predicted"/>
<name>A0A3N1XS83_9GAMM</name>
<keyword evidence="1" id="KW-0812">Transmembrane</keyword>
<protein>
    <submittedName>
        <fullName evidence="2">Uncharacterized protein involved in response to NO</fullName>
    </submittedName>
</protein>
<accession>A0A3N1XS83</accession>
<dbReference type="Proteomes" id="UP000276634">
    <property type="component" value="Unassembled WGS sequence"/>
</dbReference>
<feature type="transmembrane region" description="Helical" evidence="1">
    <location>
        <begin position="124"/>
        <end position="148"/>
    </location>
</feature>
<reference evidence="2 3" key="1">
    <citation type="submission" date="2018-11" db="EMBL/GenBank/DDBJ databases">
        <title>Genomic Encyclopedia of Type Strains, Phase IV (KMG-IV): sequencing the most valuable type-strain genomes for metagenomic binning, comparative biology and taxonomic classification.</title>
        <authorList>
            <person name="Goeker M."/>
        </authorList>
    </citation>
    <scope>NUCLEOTIDE SEQUENCE [LARGE SCALE GENOMIC DNA]</scope>
    <source>
        <strain evidence="2 3">DSM 100275</strain>
    </source>
</reference>
<evidence type="ECO:0000313" key="3">
    <source>
        <dbReference type="Proteomes" id="UP000276634"/>
    </source>
</evidence>
<feature type="transmembrane region" description="Helical" evidence="1">
    <location>
        <begin position="64"/>
        <end position="85"/>
    </location>
</feature>
<dbReference type="EMBL" id="RJVI01000003">
    <property type="protein sequence ID" value="ROR29495.1"/>
    <property type="molecule type" value="Genomic_DNA"/>
</dbReference>
<evidence type="ECO:0000256" key="1">
    <source>
        <dbReference type="SAM" id="Phobius"/>
    </source>
</evidence>
<organism evidence="2 3">
    <name type="scientific">Inmirania thermothiophila</name>
    <dbReference type="NCBI Taxonomy" id="1750597"/>
    <lineage>
        <taxon>Bacteria</taxon>
        <taxon>Pseudomonadati</taxon>
        <taxon>Pseudomonadota</taxon>
        <taxon>Gammaproteobacteria</taxon>
        <taxon>Chromatiales</taxon>
        <taxon>Ectothiorhodospiraceae</taxon>
        <taxon>Inmirania</taxon>
    </lineage>
</organism>
<feature type="transmembrane region" description="Helical" evidence="1">
    <location>
        <begin position="160"/>
        <end position="182"/>
    </location>
</feature>
<evidence type="ECO:0000313" key="2">
    <source>
        <dbReference type="EMBL" id="ROR29495.1"/>
    </source>
</evidence>
<sequence length="414" mass="43354">MGEQETARLERLRAEGRVFTAAPHRVMFFGGALQLVAVAVWWAAELAARAAGTALWAPVAPAAVHGALMVLGLFPFFVFGFLMTTYPRWMGGRPVPVAAYVGAFAAMAAGVVAVYAGLLAQAAAVVAAGFGGLALGWAVALAALWRVFRTAPAPDKRYERWLNAALAAGLAACAATAVAVAAGRGGPALLAVRLALWWFLLPVLATVAHRMIPFFSECALEGYRGYRPRWSLPAINVGLGLHGLLELAGRGASTWLPDALVAAVALHHSLRWGLRRALEVRLLGVLHLAYLAFGIGMALGAADGLARLAGTAGLGRAPLHVVTVGFAAAMVIAMATRVSRGHSGRPLVMDGLEWAVFWSFEAAMVLRVVGELVPGAGWASPNLVAAGVWTLAAAAWAGRYLPVYLRPRLDGRPG</sequence>
<feature type="transmembrane region" description="Helical" evidence="1">
    <location>
        <begin position="280"/>
        <end position="299"/>
    </location>
</feature>
<dbReference type="InterPro" id="IPR010266">
    <property type="entry name" value="NnrS"/>
</dbReference>
<keyword evidence="1" id="KW-1133">Transmembrane helix</keyword>
<dbReference type="AlphaFoldDB" id="A0A3N1XS83"/>
<keyword evidence="3" id="KW-1185">Reference proteome</keyword>
<gene>
    <name evidence="2" type="ORF">EDC57_2165</name>
</gene>
<feature type="transmembrane region" description="Helical" evidence="1">
    <location>
        <begin position="26"/>
        <end position="44"/>
    </location>
</feature>
<dbReference type="RefSeq" id="WP_123401916.1">
    <property type="nucleotide sequence ID" value="NZ_RJVI01000003.1"/>
</dbReference>
<dbReference type="Pfam" id="PF05940">
    <property type="entry name" value="NnrS"/>
    <property type="match status" value="1"/>
</dbReference>
<comment type="caution">
    <text evidence="2">The sequence shown here is derived from an EMBL/GenBank/DDBJ whole genome shotgun (WGS) entry which is preliminary data.</text>
</comment>
<keyword evidence="1" id="KW-0472">Membrane</keyword>
<feature type="transmembrane region" description="Helical" evidence="1">
    <location>
        <begin position="97"/>
        <end position="118"/>
    </location>
</feature>
<dbReference type="OrthoDB" id="9770040at2"/>
<feature type="transmembrane region" description="Helical" evidence="1">
    <location>
        <begin position="319"/>
        <end position="339"/>
    </location>
</feature>